<dbReference type="Proteomes" id="UP000691718">
    <property type="component" value="Unassembled WGS sequence"/>
</dbReference>
<organism evidence="2 3">
    <name type="scientific">Parnassius apollo</name>
    <name type="common">Apollo butterfly</name>
    <name type="synonym">Papilio apollo</name>
    <dbReference type="NCBI Taxonomy" id="110799"/>
    <lineage>
        <taxon>Eukaryota</taxon>
        <taxon>Metazoa</taxon>
        <taxon>Ecdysozoa</taxon>
        <taxon>Arthropoda</taxon>
        <taxon>Hexapoda</taxon>
        <taxon>Insecta</taxon>
        <taxon>Pterygota</taxon>
        <taxon>Neoptera</taxon>
        <taxon>Endopterygota</taxon>
        <taxon>Lepidoptera</taxon>
        <taxon>Glossata</taxon>
        <taxon>Ditrysia</taxon>
        <taxon>Papilionoidea</taxon>
        <taxon>Papilionidae</taxon>
        <taxon>Parnassiinae</taxon>
        <taxon>Parnassini</taxon>
        <taxon>Parnassius</taxon>
        <taxon>Parnassius</taxon>
    </lineage>
</organism>
<dbReference type="EMBL" id="CAJQZP010000088">
    <property type="protein sequence ID" value="CAG4937929.1"/>
    <property type="molecule type" value="Genomic_DNA"/>
</dbReference>
<reference evidence="2" key="1">
    <citation type="submission" date="2021-04" db="EMBL/GenBank/DDBJ databases">
        <authorList>
            <person name="Tunstrom K."/>
        </authorList>
    </citation>
    <scope>NUCLEOTIDE SEQUENCE</scope>
</reference>
<accession>A0A8S3W372</accession>
<evidence type="ECO:0000313" key="2">
    <source>
        <dbReference type="EMBL" id="CAG4937929.1"/>
    </source>
</evidence>
<comment type="caution">
    <text evidence="2">The sequence shown here is derived from an EMBL/GenBank/DDBJ whole genome shotgun (WGS) entry which is preliminary data.</text>
</comment>
<evidence type="ECO:0000256" key="1">
    <source>
        <dbReference type="SAM" id="MobiDB-lite"/>
    </source>
</evidence>
<evidence type="ECO:0000313" key="3">
    <source>
        <dbReference type="Proteomes" id="UP000691718"/>
    </source>
</evidence>
<feature type="compositionally biased region" description="Polar residues" evidence="1">
    <location>
        <begin position="87"/>
        <end position="110"/>
    </location>
</feature>
<keyword evidence="3" id="KW-1185">Reference proteome</keyword>
<feature type="region of interest" description="Disordered" evidence="1">
    <location>
        <begin position="71"/>
        <end position="110"/>
    </location>
</feature>
<proteinExistence type="predicted"/>
<dbReference type="AlphaFoldDB" id="A0A8S3W372"/>
<sequence>MKANSKELTECDAVGINIAKKMAKMDPLQAIYAESIINNVLRRGLLKKLTEKTNLCNRCCRRVETPSSIHTNASRLYNDDEPHVFPNSETEQVEANTDSSRSFCEQKTLN</sequence>
<protein>
    <submittedName>
        <fullName evidence="2">(apollo) hypothetical protein</fullName>
    </submittedName>
</protein>
<gene>
    <name evidence="2" type="ORF">PAPOLLO_LOCUS1527</name>
</gene>
<name>A0A8S3W372_PARAO</name>
<dbReference type="OrthoDB" id="6152242at2759"/>